<dbReference type="InterPro" id="IPR035472">
    <property type="entry name" value="RpiR-like_SIS"/>
</dbReference>
<dbReference type="InterPro" id="IPR009057">
    <property type="entry name" value="Homeodomain-like_sf"/>
</dbReference>
<dbReference type="GO" id="GO:0003677">
    <property type="term" value="F:DNA binding"/>
    <property type="evidence" value="ECO:0007669"/>
    <property type="project" value="UniProtKB-KW"/>
</dbReference>
<dbReference type="RefSeq" id="WP_083825235.1">
    <property type="nucleotide sequence ID" value="NZ_JBFQGK010000001.1"/>
</dbReference>
<dbReference type="InterPro" id="IPR001347">
    <property type="entry name" value="SIS_dom"/>
</dbReference>
<evidence type="ECO:0000256" key="3">
    <source>
        <dbReference type="ARBA" id="ARBA00023163"/>
    </source>
</evidence>
<dbReference type="GO" id="GO:0003700">
    <property type="term" value="F:DNA-binding transcription factor activity"/>
    <property type="evidence" value="ECO:0007669"/>
    <property type="project" value="InterPro"/>
</dbReference>
<dbReference type="GO" id="GO:0097367">
    <property type="term" value="F:carbohydrate derivative binding"/>
    <property type="evidence" value="ECO:0007669"/>
    <property type="project" value="InterPro"/>
</dbReference>
<keyword evidence="2" id="KW-0238">DNA-binding</keyword>
<dbReference type="EMBL" id="VUMB01000039">
    <property type="protein sequence ID" value="MSS41541.1"/>
    <property type="molecule type" value="Genomic_DNA"/>
</dbReference>
<dbReference type="Pfam" id="PF01418">
    <property type="entry name" value="HTH_6"/>
    <property type="match status" value="1"/>
</dbReference>
<gene>
    <name evidence="5" type="ORF">FYJ37_14675</name>
</gene>
<organism evidence="5 6">
    <name type="scientific">Clostridium scindens (strain JCM 10418 / VPI 12708)</name>
    <dbReference type="NCBI Taxonomy" id="29347"/>
    <lineage>
        <taxon>Bacteria</taxon>
        <taxon>Bacillati</taxon>
        <taxon>Bacillota</taxon>
        <taxon>Clostridia</taxon>
        <taxon>Lachnospirales</taxon>
        <taxon>Lachnospiraceae</taxon>
    </lineage>
</organism>
<dbReference type="InterPro" id="IPR036388">
    <property type="entry name" value="WH-like_DNA-bd_sf"/>
</dbReference>
<dbReference type="PROSITE" id="PS51071">
    <property type="entry name" value="HTH_RPIR"/>
    <property type="match status" value="1"/>
</dbReference>
<evidence type="ECO:0000313" key="6">
    <source>
        <dbReference type="Proteomes" id="UP000462363"/>
    </source>
</evidence>
<dbReference type="PANTHER" id="PTHR30514">
    <property type="entry name" value="GLUCOKINASE"/>
    <property type="match status" value="1"/>
</dbReference>
<dbReference type="CDD" id="cd05013">
    <property type="entry name" value="SIS_RpiR"/>
    <property type="match status" value="1"/>
</dbReference>
<proteinExistence type="predicted"/>
<dbReference type="PANTHER" id="PTHR30514:SF18">
    <property type="entry name" value="RPIR-FAMILY TRANSCRIPTIONAL REGULATOR"/>
    <property type="match status" value="1"/>
</dbReference>
<feature type="domain" description="HTH rpiR-type" evidence="4">
    <location>
        <begin position="14"/>
        <end position="90"/>
    </location>
</feature>
<evidence type="ECO:0000313" key="5">
    <source>
        <dbReference type="EMBL" id="MSS41541.1"/>
    </source>
</evidence>
<dbReference type="SUPFAM" id="SSF53697">
    <property type="entry name" value="SIS domain"/>
    <property type="match status" value="1"/>
</dbReference>
<dbReference type="InterPro" id="IPR000281">
    <property type="entry name" value="HTH_RpiR"/>
</dbReference>
<evidence type="ECO:0000259" key="4">
    <source>
        <dbReference type="PROSITE" id="PS51071"/>
    </source>
</evidence>
<sequence>MFQFNSMEVEFKEKSLCERIDLVYEKLTEAQKQIAIYLKKKWEQACLMSAKSLSEQVDVSEATVHRLAASLGYDSFTDMKEKMKEELLMNRAVTNMSFRNRGISENWLDECLQTEMVNLVNTYQLNLKDKISQGAEMLRNSRRIYVIGDKQGLGTSSYLGFVLNYLLGNTVHLTLADVYEQIGFMGSEDVLIVIGFQRYCPRTQKAVELAADRDVRILAFTDCNLSPFAQKAEISLYATMDSTYFLDSYTAVVSIAQALIARIVMKDEERIRKNVEATEYVYRRFRE</sequence>
<keyword evidence="1" id="KW-0805">Transcription regulation</keyword>
<dbReference type="Proteomes" id="UP000462363">
    <property type="component" value="Unassembled WGS sequence"/>
</dbReference>
<dbReference type="GO" id="GO:1901135">
    <property type="term" value="P:carbohydrate derivative metabolic process"/>
    <property type="evidence" value="ECO:0007669"/>
    <property type="project" value="InterPro"/>
</dbReference>
<dbReference type="Pfam" id="PF01380">
    <property type="entry name" value="SIS"/>
    <property type="match status" value="1"/>
</dbReference>
<reference evidence="5 6" key="1">
    <citation type="submission" date="2019-08" db="EMBL/GenBank/DDBJ databases">
        <title>In-depth cultivation of the pig gut microbiome towards novel bacterial diversity and tailored functional studies.</title>
        <authorList>
            <person name="Wylensek D."/>
            <person name="Hitch T.C.A."/>
            <person name="Clavel T."/>
        </authorList>
    </citation>
    <scope>NUCLEOTIDE SEQUENCE [LARGE SCALE GENOMIC DNA]</scope>
    <source>
        <strain evidence="5 6">BL-389-WT-3D</strain>
    </source>
</reference>
<evidence type="ECO:0000256" key="2">
    <source>
        <dbReference type="ARBA" id="ARBA00023125"/>
    </source>
</evidence>
<dbReference type="SUPFAM" id="SSF46689">
    <property type="entry name" value="Homeodomain-like"/>
    <property type="match status" value="1"/>
</dbReference>
<comment type="caution">
    <text evidence="5">The sequence shown here is derived from an EMBL/GenBank/DDBJ whole genome shotgun (WGS) entry which is preliminary data.</text>
</comment>
<dbReference type="Gene3D" id="1.10.10.10">
    <property type="entry name" value="Winged helix-like DNA-binding domain superfamily/Winged helix DNA-binding domain"/>
    <property type="match status" value="1"/>
</dbReference>
<keyword evidence="3" id="KW-0804">Transcription</keyword>
<protein>
    <submittedName>
        <fullName evidence="5">MurR/RpiR family transcriptional regulator</fullName>
    </submittedName>
</protein>
<dbReference type="Gene3D" id="3.40.50.10490">
    <property type="entry name" value="Glucose-6-phosphate isomerase like protein, domain 1"/>
    <property type="match status" value="1"/>
</dbReference>
<accession>A0A844FCU0</accession>
<dbReference type="AlphaFoldDB" id="A0A844FCU0"/>
<name>A0A844FCU0_CLOSV</name>
<dbReference type="InterPro" id="IPR047640">
    <property type="entry name" value="RpiR-like"/>
</dbReference>
<dbReference type="InterPro" id="IPR046348">
    <property type="entry name" value="SIS_dom_sf"/>
</dbReference>
<evidence type="ECO:0000256" key="1">
    <source>
        <dbReference type="ARBA" id="ARBA00023015"/>
    </source>
</evidence>